<comment type="caution">
    <text evidence="2">The sequence shown here is derived from an EMBL/GenBank/DDBJ whole genome shotgun (WGS) entry which is preliminary data.</text>
</comment>
<gene>
    <name evidence="2" type="ORF">E2C01_094931</name>
</gene>
<sequence length="142" mass="14960">MERREHFSLMQVWLCGVESRGAASGGGTRWVVDSARLPRGPPLRRRSLRTTWRHEVVVVVVVVVVVAAAGRGPDQLAGRDQSIVPPCPLALLLSSSSYSTTNVAAASSRAASRQTLTGREGAAPGQRASHPLARGGRQGAGD</sequence>
<dbReference type="AlphaFoldDB" id="A0A5B7JTT2"/>
<name>A0A5B7JTT2_PORTR</name>
<reference evidence="2" key="1">
    <citation type="submission" date="2019-05" db="EMBL/GenBank/DDBJ databases">
        <title>Another draft genome of Portunus trituberculatus and its Hox gene families provides insights of decapod evolution.</title>
        <authorList>
            <person name="Jeong J.-H."/>
            <person name="Song I."/>
            <person name="Kim S."/>
            <person name="Choi T."/>
            <person name="Kim D."/>
            <person name="Ryu S."/>
            <person name="Kim W."/>
        </authorList>
    </citation>
    <scope>NUCLEOTIDE SEQUENCE [LARGE SCALE GENOMIC DNA]</scope>
    <source>
        <tissue evidence="2">Muscle</tissue>
    </source>
</reference>
<feature type="compositionally biased region" description="Low complexity" evidence="1">
    <location>
        <begin position="103"/>
        <end position="113"/>
    </location>
</feature>
<accession>A0A5B7JTT2</accession>
<organism evidence="2 3">
    <name type="scientific">Portunus trituberculatus</name>
    <name type="common">Swimming crab</name>
    <name type="synonym">Neptunus trituberculatus</name>
    <dbReference type="NCBI Taxonomy" id="210409"/>
    <lineage>
        <taxon>Eukaryota</taxon>
        <taxon>Metazoa</taxon>
        <taxon>Ecdysozoa</taxon>
        <taxon>Arthropoda</taxon>
        <taxon>Crustacea</taxon>
        <taxon>Multicrustacea</taxon>
        <taxon>Malacostraca</taxon>
        <taxon>Eumalacostraca</taxon>
        <taxon>Eucarida</taxon>
        <taxon>Decapoda</taxon>
        <taxon>Pleocyemata</taxon>
        <taxon>Brachyura</taxon>
        <taxon>Eubrachyura</taxon>
        <taxon>Portunoidea</taxon>
        <taxon>Portunidae</taxon>
        <taxon>Portuninae</taxon>
        <taxon>Portunus</taxon>
    </lineage>
</organism>
<evidence type="ECO:0000256" key="1">
    <source>
        <dbReference type="SAM" id="MobiDB-lite"/>
    </source>
</evidence>
<evidence type="ECO:0000313" key="3">
    <source>
        <dbReference type="Proteomes" id="UP000324222"/>
    </source>
</evidence>
<protein>
    <submittedName>
        <fullName evidence="2">Uncharacterized protein</fullName>
    </submittedName>
</protein>
<dbReference type="Proteomes" id="UP000324222">
    <property type="component" value="Unassembled WGS sequence"/>
</dbReference>
<dbReference type="EMBL" id="VSRR010118696">
    <property type="protein sequence ID" value="MPC99512.1"/>
    <property type="molecule type" value="Genomic_DNA"/>
</dbReference>
<proteinExistence type="predicted"/>
<evidence type="ECO:0000313" key="2">
    <source>
        <dbReference type="EMBL" id="MPC99512.1"/>
    </source>
</evidence>
<feature type="region of interest" description="Disordered" evidence="1">
    <location>
        <begin position="103"/>
        <end position="142"/>
    </location>
</feature>
<keyword evidence="3" id="KW-1185">Reference proteome</keyword>